<reference evidence="2 3" key="1">
    <citation type="submission" date="2020-04" db="EMBL/GenBank/DDBJ databases">
        <title>Perkinsus olseni comparative genomics.</title>
        <authorList>
            <person name="Bogema D.R."/>
        </authorList>
    </citation>
    <scope>NUCLEOTIDE SEQUENCE [LARGE SCALE GENOMIC DNA]</scope>
    <source>
        <strain evidence="2 3">ATCC PRA-207</strain>
    </source>
</reference>
<accession>A0A7J6UQ79</accession>
<protein>
    <submittedName>
        <fullName evidence="2">Uncharacterized protein</fullName>
    </submittedName>
</protein>
<dbReference type="Gene3D" id="2.120.10.30">
    <property type="entry name" value="TolB, C-terminal domain"/>
    <property type="match status" value="1"/>
</dbReference>
<dbReference type="EMBL" id="JABANO010000239">
    <property type="protein sequence ID" value="KAF4759412.1"/>
    <property type="molecule type" value="Genomic_DNA"/>
</dbReference>
<proteinExistence type="predicted"/>
<sequence length="426" mass="47200">MASLTVALWLPLKNESLEGPEPSGGVVQSVPLHLATIALWCLRLSLVHHSLLFPEMFLPTSVLLAFLFVSTTKALSESDWCSSHAADYVYSSEFLGENFLPSGGINMVDYTFDNFGYWYIAGEEKSTGSHKVWRIPYTLDKTEEIFAADALSIDVYSSYGSTYVFAIVDNEVRMYGTPGNRQSPHEGDFVIIQKADDNHEWRGLVFDTSAKFLYVTDRKMNQVYRFDPTSPGYPRKMVAGNPDGRPADDATHLDHPEGVKFANGDLYILQGSSEGGRVVRWTPEEAERTFVYDFLVNGRLGFDVADVTEDFIYYRTSDNSVYKHCVNSPCNEPIIIVGGCGAGHDRNQIVNAGSGALEMDYSGKLLVWDFDGERFVHWANRDMLCPEIHCDPLTTTTPSTTTTASTTTTTTTTSSTTPSTTTSTTT</sequence>
<keyword evidence="3" id="KW-1185">Reference proteome</keyword>
<name>A0A7J6UQ79_PEROL</name>
<evidence type="ECO:0000313" key="2">
    <source>
        <dbReference type="EMBL" id="KAF4759412.1"/>
    </source>
</evidence>
<dbReference type="InterPro" id="IPR011042">
    <property type="entry name" value="6-blade_b-propeller_TolB-like"/>
</dbReference>
<dbReference type="AlphaFoldDB" id="A0A7J6UQ79"/>
<feature type="non-terminal residue" evidence="2">
    <location>
        <position position="426"/>
    </location>
</feature>
<dbReference type="Proteomes" id="UP000553632">
    <property type="component" value="Unassembled WGS sequence"/>
</dbReference>
<comment type="caution">
    <text evidence="2">The sequence shown here is derived from an EMBL/GenBank/DDBJ whole genome shotgun (WGS) entry which is preliminary data.</text>
</comment>
<dbReference type="OMA" id="SSEHTWT"/>
<organism evidence="2 3">
    <name type="scientific">Perkinsus olseni</name>
    <name type="common">Perkinsus atlanticus</name>
    <dbReference type="NCBI Taxonomy" id="32597"/>
    <lineage>
        <taxon>Eukaryota</taxon>
        <taxon>Sar</taxon>
        <taxon>Alveolata</taxon>
        <taxon>Perkinsozoa</taxon>
        <taxon>Perkinsea</taxon>
        <taxon>Perkinsida</taxon>
        <taxon>Perkinsidae</taxon>
        <taxon>Perkinsus</taxon>
    </lineage>
</organism>
<gene>
    <name evidence="2" type="ORF">FOZ63_007446</name>
</gene>
<feature type="region of interest" description="Disordered" evidence="1">
    <location>
        <begin position="396"/>
        <end position="426"/>
    </location>
</feature>
<evidence type="ECO:0000313" key="3">
    <source>
        <dbReference type="Proteomes" id="UP000553632"/>
    </source>
</evidence>
<dbReference type="SUPFAM" id="SSF63829">
    <property type="entry name" value="Calcium-dependent phosphotriesterase"/>
    <property type="match status" value="1"/>
</dbReference>
<evidence type="ECO:0000256" key="1">
    <source>
        <dbReference type="SAM" id="MobiDB-lite"/>
    </source>
</evidence>